<dbReference type="PANTHER" id="PTHR36847">
    <property type="entry name" value="AMIDOLIGASE ENZYME"/>
    <property type="match status" value="1"/>
</dbReference>
<dbReference type="Pfam" id="PF12224">
    <property type="entry name" value="Amidoligase_2"/>
    <property type="match status" value="1"/>
</dbReference>
<organism evidence="1 2">
    <name type="scientific">Phomopsis amygdali</name>
    <name type="common">Fusicoccum amygdali</name>
    <dbReference type="NCBI Taxonomy" id="1214568"/>
    <lineage>
        <taxon>Eukaryota</taxon>
        <taxon>Fungi</taxon>
        <taxon>Dikarya</taxon>
        <taxon>Ascomycota</taxon>
        <taxon>Pezizomycotina</taxon>
        <taxon>Sordariomycetes</taxon>
        <taxon>Sordariomycetidae</taxon>
        <taxon>Diaporthales</taxon>
        <taxon>Diaporthaceae</taxon>
        <taxon>Diaporthe</taxon>
    </lineage>
</organism>
<dbReference type="AlphaFoldDB" id="A0AAD9W7N4"/>
<evidence type="ECO:0008006" key="3">
    <source>
        <dbReference type="Google" id="ProtNLM"/>
    </source>
</evidence>
<evidence type="ECO:0000313" key="1">
    <source>
        <dbReference type="EMBL" id="KAK2609971.1"/>
    </source>
</evidence>
<accession>A0AAD9W7N4</accession>
<dbReference type="PANTHER" id="PTHR36847:SF1">
    <property type="entry name" value="AMIDOLIGASE ENZYME"/>
    <property type="match status" value="1"/>
</dbReference>
<comment type="caution">
    <text evidence="1">The sequence shown here is derived from an EMBL/GenBank/DDBJ whole genome shotgun (WGS) entry which is preliminary data.</text>
</comment>
<dbReference type="InterPro" id="IPR022025">
    <property type="entry name" value="Amidoligase_2"/>
</dbReference>
<keyword evidence="2" id="KW-1185">Reference proteome</keyword>
<sequence length="473" mass="53380">MTARSTAIQRVTFGVELEMLVAYLPVNHPDPAANGEKRQVIRVPEQGEAVTPGDVVKKVFRDFLRSHEVLVSENGVEEAGPPSSYSVGTDSSVQEKRFTDYRWQGIEIRSPALPAEARSLDDIKRVVNLLRNNYRLRLNETTGLHVHVGLGAHPLPPRAIRRLSQFLWCADGILSQLHPPERMLSRYSPSIRHSSYLGQGDVDHWRLAEENWGGIRRYLGLNPDSSPPQLEDQENPAEVSSRLAVFEQDTNSFPALNSLSDSLRLSRLPAIRAHPFEDEAARQRHFNKTTVELGHLTRREFLAREGVRVSILDGLRILSQPAMYANTTRAAHQLTGKFGPRLNYNLNAYNFQRTTDVPLRMTIEFREAAGSLNPSWVVAWARICSRIVEFCLEAKEDTFVDLLMLVLEAELAFEANGESHFDIIDLLNDLSLIEEANYVEKKILRGNKNAFWFPCVLDEAITGEILVAPEGEE</sequence>
<evidence type="ECO:0000313" key="2">
    <source>
        <dbReference type="Proteomes" id="UP001265746"/>
    </source>
</evidence>
<gene>
    <name evidence="1" type="ORF">N8I77_003435</name>
</gene>
<protein>
    <recommendedName>
        <fullName evidence="3">Amidoligase enzyme</fullName>
    </recommendedName>
</protein>
<name>A0AAD9W7N4_PHOAM</name>
<dbReference type="Proteomes" id="UP001265746">
    <property type="component" value="Unassembled WGS sequence"/>
</dbReference>
<proteinExistence type="predicted"/>
<reference evidence="1" key="1">
    <citation type="submission" date="2023-06" db="EMBL/GenBank/DDBJ databases">
        <authorList>
            <person name="Noh H."/>
        </authorList>
    </citation>
    <scope>NUCLEOTIDE SEQUENCE</scope>
    <source>
        <strain evidence="1">DUCC20226</strain>
    </source>
</reference>
<dbReference type="EMBL" id="JAUJFL010000002">
    <property type="protein sequence ID" value="KAK2609971.1"/>
    <property type="molecule type" value="Genomic_DNA"/>
</dbReference>